<evidence type="ECO:0000313" key="2">
    <source>
        <dbReference type="EMBL" id="MBP2051698.1"/>
    </source>
</evidence>
<comment type="caution">
    <text evidence="2">The sequence shown here is derived from an EMBL/GenBank/DDBJ whole genome shotgun (WGS) entry which is preliminary data.</text>
</comment>
<dbReference type="EMBL" id="JAGGLP010000009">
    <property type="protein sequence ID" value="MBP2051698.1"/>
    <property type="molecule type" value="Genomic_DNA"/>
</dbReference>
<accession>A0ABS4LWA3</accession>
<sequence>MTVPGGLRPLDSRPVPTHHPTRSAEKRASGVSAPSGKTRDPSPPTTPNRSVTHPHQYDTDKRPPRASALPWTTNRKNTPNAEGPGLT</sequence>
<feature type="region of interest" description="Disordered" evidence="1">
    <location>
        <begin position="1"/>
        <end position="87"/>
    </location>
</feature>
<dbReference type="Proteomes" id="UP001519309">
    <property type="component" value="Unassembled WGS sequence"/>
</dbReference>
<evidence type="ECO:0000256" key="1">
    <source>
        <dbReference type="SAM" id="MobiDB-lite"/>
    </source>
</evidence>
<evidence type="ECO:0000313" key="3">
    <source>
        <dbReference type="Proteomes" id="UP001519309"/>
    </source>
</evidence>
<protein>
    <recommendedName>
        <fullName evidence="4">Transposase</fullName>
    </recommendedName>
</protein>
<proteinExistence type="predicted"/>
<organism evidence="2 3">
    <name type="scientific">Streptomyces griseochromogenes</name>
    <dbReference type="NCBI Taxonomy" id="68214"/>
    <lineage>
        <taxon>Bacteria</taxon>
        <taxon>Bacillati</taxon>
        <taxon>Actinomycetota</taxon>
        <taxon>Actinomycetes</taxon>
        <taxon>Kitasatosporales</taxon>
        <taxon>Streptomycetaceae</taxon>
        <taxon>Streptomyces</taxon>
    </lineage>
</organism>
<gene>
    <name evidence="2" type="ORF">J2Z21_004675</name>
</gene>
<keyword evidence="3" id="KW-1185">Reference proteome</keyword>
<feature type="compositionally biased region" description="Polar residues" evidence="1">
    <location>
        <begin position="70"/>
        <end position="80"/>
    </location>
</feature>
<evidence type="ECO:0008006" key="4">
    <source>
        <dbReference type="Google" id="ProtNLM"/>
    </source>
</evidence>
<name>A0ABS4LWA3_9ACTN</name>
<reference evidence="2 3" key="1">
    <citation type="submission" date="2021-03" db="EMBL/GenBank/DDBJ databases">
        <title>Genomic Encyclopedia of Type Strains, Phase IV (KMG-IV): sequencing the most valuable type-strain genomes for metagenomic binning, comparative biology and taxonomic classification.</title>
        <authorList>
            <person name="Goeker M."/>
        </authorList>
    </citation>
    <scope>NUCLEOTIDE SEQUENCE [LARGE SCALE GENOMIC DNA]</scope>
    <source>
        <strain evidence="2 3">DSM 40499</strain>
    </source>
</reference>